<dbReference type="AlphaFoldDB" id="A0AAE1D7M2"/>
<dbReference type="Proteomes" id="UP001283361">
    <property type="component" value="Unassembled WGS sequence"/>
</dbReference>
<dbReference type="EMBL" id="JAWDGP010005078">
    <property type="protein sequence ID" value="KAK3759735.1"/>
    <property type="molecule type" value="Genomic_DNA"/>
</dbReference>
<proteinExistence type="predicted"/>
<sequence>MAYHFRKLKNSLRLLPSTKTMGFSTRLNEGDSYNLLPTYPEDSAGTAHQGFSDLISRSLKHVVRPDLCNTSKSDSDLGISRSKSELDLAGQFLPAVISKTGSVLPLPVTYDDLAQILRLPMPVSADKDLIRDVKSIIRVVYPTSDDILVEMSKRSSDFIPVNEAFKDCFGKSFSGSNVDQSTEKLSTDLFADDSRVESSWSTWKPMTALSTLDCFSLTNSHRVQTFSSNCDHDCHLPSCNFFSSSSPNKAETSNPSSNNGVAQGKSSGKGTPSPEQMQEIKEKLEKAVCKLFSGRQDYSILHKNIVLENNLFGDNKTSVGLLAYGIEILKLRLRIHARFSNTSVELQSVTMLEQNGVIRIHWRLRGLSQIQTLKFWRLFQSKNAISKDDYEWLEAFSYFHIGKDGLVHKHRIDRMIPDDTSGTEKITNTLRELLNPAKPLVS</sequence>
<gene>
    <name evidence="2" type="ORF">RRG08_064456</name>
</gene>
<feature type="region of interest" description="Disordered" evidence="1">
    <location>
        <begin position="247"/>
        <end position="278"/>
    </location>
</feature>
<feature type="compositionally biased region" description="Polar residues" evidence="1">
    <location>
        <begin position="249"/>
        <end position="276"/>
    </location>
</feature>
<reference evidence="2" key="1">
    <citation type="journal article" date="2023" name="G3 (Bethesda)">
        <title>A reference genome for the long-term kleptoplast-retaining sea slug Elysia crispata morphotype clarki.</title>
        <authorList>
            <person name="Eastman K.E."/>
            <person name="Pendleton A.L."/>
            <person name="Shaikh M.A."/>
            <person name="Suttiyut T."/>
            <person name="Ogas R."/>
            <person name="Tomko P."/>
            <person name="Gavelis G."/>
            <person name="Widhalm J.R."/>
            <person name="Wisecaver J.H."/>
        </authorList>
    </citation>
    <scope>NUCLEOTIDE SEQUENCE</scope>
    <source>
        <strain evidence="2">ECLA1</strain>
    </source>
</reference>
<protein>
    <submittedName>
        <fullName evidence="2">Uncharacterized protein</fullName>
    </submittedName>
</protein>
<dbReference type="PANTHER" id="PTHR31094">
    <property type="entry name" value="RIKEN CDNA 2310061I04 GENE"/>
    <property type="match status" value="1"/>
</dbReference>
<dbReference type="Pfam" id="PF10184">
    <property type="entry name" value="DUF2358"/>
    <property type="match status" value="1"/>
</dbReference>
<dbReference type="PANTHER" id="PTHR31094:SF2">
    <property type="entry name" value="RIKEN CDNA 2310061I04 GENE"/>
    <property type="match status" value="1"/>
</dbReference>
<evidence type="ECO:0000256" key="1">
    <source>
        <dbReference type="SAM" id="MobiDB-lite"/>
    </source>
</evidence>
<accession>A0AAE1D7M2</accession>
<keyword evidence="3" id="KW-1185">Reference proteome</keyword>
<comment type="caution">
    <text evidence="2">The sequence shown here is derived from an EMBL/GenBank/DDBJ whole genome shotgun (WGS) entry which is preliminary data.</text>
</comment>
<name>A0AAE1D7M2_9GAST</name>
<organism evidence="2 3">
    <name type="scientific">Elysia crispata</name>
    <name type="common">lettuce slug</name>
    <dbReference type="NCBI Taxonomy" id="231223"/>
    <lineage>
        <taxon>Eukaryota</taxon>
        <taxon>Metazoa</taxon>
        <taxon>Spiralia</taxon>
        <taxon>Lophotrochozoa</taxon>
        <taxon>Mollusca</taxon>
        <taxon>Gastropoda</taxon>
        <taxon>Heterobranchia</taxon>
        <taxon>Euthyneura</taxon>
        <taxon>Panpulmonata</taxon>
        <taxon>Sacoglossa</taxon>
        <taxon>Placobranchoidea</taxon>
        <taxon>Plakobranchidae</taxon>
        <taxon>Elysia</taxon>
    </lineage>
</organism>
<dbReference type="InterPro" id="IPR018790">
    <property type="entry name" value="DUF2358"/>
</dbReference>
<evidence type="ECO:0000313" key="3">
    <source>
        <dbReference type="Proteomes" id="UP001283361"/>
    </source>
</evidence>
<evidence type="ECO:0000313" key="2">
    <source>
        <dbReference type="EMBL" id="KAK3759735.1"/>
    </source>
</evidence>